<proteinExistence type="inferred from homology"/>
<dbReference type="PANTHER" id="PTHR14315:SF17">
    <property type="entry name" value="MIP21584P"/>
    <property type="match status" value="1"/>
</dbReference>
<evidence type="ECO:0000256" key="3">
    <source>
        <dbReference type="ARBA" id="ARBA00009488"/>
    </source>
</evidence>
<keyword evidence="5" id="KW-0539">Nucleus</keyword>
<dbReference type="Pfam" id="PF07084">
    <property type="entry name" value="Spot_14"/>
    <property type="match status" value="1"/>
</dbReference>
<comment type="similarity">
    <text evidence="3">Belongs to the SPOT14 family.</text>
</comment>
<dbReference type="InterPro" id="IPR053719">
    <property type="entry name" value="Lipogen_MT_Stabilize_sf"/>
</dbReference>
<dbReference type="GO" id="GO:0005634">
    <property type="term" value="C:nucleus"/>
    <property type="evidence" value="ECO:0007669"/>
    <property type="project" value="UniProtKB-SubCell"/>
</dbReference>
<dbReference type="GO" id="GO:0005829">
    <property type="term" value="C:cytosol"/>
    <property type="evidence" value="ECO:0007669"/>
    <property type="project" value="TreeGrafter"/>
</dbReference>
<protein>
    <submittedName>
        <fullName evidence="7">Putative Mid1-interacting protein</fullName>
    </submittedName>
</protein>
<dbReference type="AlphaFoldDB" id="A0A423TCU5"/>
<reference evidence="7 8" key="1">
    <citation type="submission" date="2018-04" db="EMBL/GenBank/DDBJ databases">
        <authorList>
            <person name="Zhang X."/>
            <person name="Yuan J."/>
            <person name="Li F."/>
            <person name="Xiang J."/>
        </authorList>
    </citation>
    <scope>NUCLEOTIDE SEQUENCE [LARGE SCALE GENOMIC DNA]</scope>
    <source>
        <tissue evidence="7">Muscle</tissue>
    </source>
</reference>
<accession>A0A423TCU5</accession>
<dbReference type="GO" id="GO:0046890">
    <property type="term" value="P:regulation of lipid biosynthetic process"/>
    <property type="evidence" value="ECO:0007669"/>
    <property type="project" value="TreeGrafter"/>
</dbReference>
<keyword evidence="4" id="KW-0963">Cytoplasm</keyword>
<evidence type="ECO:0000256" key="4">
    <source>
        <dbReference type="ARBA" id="ARBA00022490"/>
    </source>
</evidence>
<name>A0A423TCU5_PENVA</name>
<evidence type="ECO:0000313" key="7">
    <source>
        <dbReference type="EMBL" id="ROT74231.1"/>
    </source>
</evidence>
<dbReference type="Proteomes" id="UP000283509">
    <property type="component" value="Unassembled WGS sequence"/>
</dbReference>
<sequence>MLYDSVDTYCHSALDDNSVRMNKHDELSDFSSQSILCAMDRFVKAVNNMNETVMVPCRLLDMEVENKKSSDKVPVLLRTGGNPYSFYSVLNSVKNDLIWGPTSNDDDDNENSTSTTNNTRWSDPVAVSSVEAEDMAPELTAAALTNNLRTHLLGLHTCLSNLTDTAAFITERYQEEATQGFMGKGEREDKRPSSSSSLPVSAEQGPAYPFPLPSSSPFLSPSILHPFTRRGTHCSVSREKGF</sequence>
<reference evidence="7 8" key="2">
    <citation type="submission" date="2019-01" db="EMBL/GenBank/DDBJ databases">
        <title>The decoding of complex shrimp genome reveals the adaptation for benthos swimmer, frequently molting mechanism and breeding impact on genome.</title>
        <authorList>
            <person name="Sun Y."/>
            <person name="Gao Y."/>
            <person name="Yu Y."/>
        </authorList>
    </citation>
    <scope>NUCLEOTIDE SEQUENCE [LARGE SCALE GENOMIC DNA]</scope>
    <source>
        <tissue evidence="7">Muscle</tissue>
    </source>
</reference>
<evidence type="ECO:0000256" key="2">
    <source>
        <dbReference type="ARBA" id="ARBA00004496"/>
    </source>
</evidence>
<dbReference type="OrthoDB" id="5951908at2759"/>
<evidence type="ECO:0000256" key="5">
    <source>
        <dbReference type="ARBA" id="ARBA00023242"/>
    </source>
</evidence>
<evidence type="ECO:0000313" key="8">
    <source>
        <dbReference type="Proteomes" id="UP000283509"/>
    </source>
</evidence>
<evidence type="ECO:0000256" key="1">
    <source>
        <dbReference type="ARBA" id="ARBA00004123"/>
    </source>
</evidence>
<dbReference type="Gene3D" id="6.10.140.1610">
    <property type="match status" value="1"/>
</dbReference>
<feature type="region of interest" description="Disordered" evidence="6">
    <location>
        <begin position="101"/>
        <end position="121"/>
    </location>
</feature>
<dbReference type="EMBL" id="QCYY01001919">
    <property type="protein sequence ID" value="ROT74231.1"/>
    <property type="molecule type" value="Genomic_DNA"/>
</dbReference>
<comment type="subcellular location">
    <subcellularLocation>
        <location evidence="2">Cytoplasm</location>
    </subcellularLocation>
    <subcellularLocation>
        <location evidence="1">Nucleus</location>
    </subcellularLocation>
</comment>
<feature type="region of interest" description="Disordered" evidence="6">
    <location>
        <begin position="178"/>
        <end position="213"/>
    </location>
</feature>
<feature type="compositionally biased region" description="Low complexity" evidence="6">
    <location>
        <begin position="111"/>
        <end position="121"/>
    </location>
</feature>
<gene>
    <name evidence="7" type="ORF">C7M84_007259</name>
</gene>
<dbReference type="PANTHER" id="PTHR14315">
    <property type="entry name" value="SPOT14 FAMILY MEMBER"/>
    <property type="match status" value="1"/>
</dbReference>
<comment type="caution">
    <text evidence="7">The sequence shown here is derived from an EMBL/GenBank/DDBJ whole genome shotgun (WGS) entry which is preliminary data.</text>
</comment>
<evidence type="ECO:0000256" key="6">
    <source>
        <dbReference type="SAM" id="MobiDB-lite"/>
    </source>
</evidence>
<dbReference type="InterPro" id="IPR009786">
    <property type="entry name" value="Spot_14"/>
</dbReference>
<organism evidence="7 8">
    <name type="scientific">Penaeus vannamei</name>
    <name type="common">Whiteleg shrimp</name>
    <name type="synonym">Litopenaeus vannamei</name>
    <dbReference type="NCBI Taxonomy" id="6689"/>
    <lineage>
        <taxon>Eukaryota</taxon>
        <taxon>Metazoa</taxon>
        <taxon>Ecdysozoa</taxon>
        <taxon>Arthropoda</taxon>
        <taxon>Crustacea</taxon>
        <taxon>Multicrustacea</taxon>
        <taxon>Malacostraca</taxon>
        <taxon>Eumalacostraca</taxon>
        <taxon>Eucarida</taxon>
        <taxon>Decapoda</taxon>
        <taxon>Dendrobranchiata</taxon>
        <taxon>Penaeoidea</taxon>
        <taxon>Penaeidae</taxon>
        <taxon>Penaeus</taxon>
    </lineage>
</organism>
<dbReference type="SMR" id="A0A423TCU5"/>
<keyword evidence="8" id="KW-1185">Reference proteome</keyword>